<reference evidence="16" key="2">
    <citation type="submission" date="2014-10" db="EMBL/GenBank/DDBJ databases">
        <authorList>
            <person name="Gan H."/>
        </authorList>
    </citation>
    <scope>NUCLEOTIDE SEQUENCE</scope>
    <source>
        <strain evidence="16">Mar55</strain>
    </source>
</reference>
<evidence type="ECO:0000256" key="1">
    <source>
        <dbReference type="ARBA" id="ARBA00004225"/>
    </source>
</evidence>
<keyword evidence="7 15" id="KW-0812">Transmembrane</keyword>
<dbReference type="EMBL" id="LN624374">
    <property type="protein sequence ID" value="CEH11282.1"/>
    <property type="molecule type" value="Genomic_DNA"/>
</dbReference>
<dbReference type="InterPro" id="IPR001457">
    <property type="entry name" value="NADH_UbQ/plastoQ_OxRdtase_su6"/>
</dbReference>
<evidence type="ECO:0000256" key="12">
    <source>
        <dbReference type="ARBA" id="ARBA00023128"/>
    </source>
</evidence>
<dbReference type="AlphaFoldDB" id="A0A098GL65"/>
<evidence type="ECO:0000256" key="9">
    <source>
        <dbReference type="ARBA" id="ARBA00022982"/>
    </source>
</evidence>
<keyword evidence="6 15" id="KW-0679">Respiratory chain</keyword>
<evidence type="ECO:0000256" key="5">
    <source>
        <dbReference type="ARBA" id="ARBA00022448"/>
    </source>
</evidence>
<gene>
    <name evidence="16" type="primary">nad6</name>
</gene>
<comment type="function">
    <text evidence="15">Core subunit of the mitochondrial membrane respiratory chain NADH dehydrogenase (Complex I) which catalyzes electron transfer from NADH through the respiratory chain, using ubiquinone as an electron acceptor. Essential for the catalytic activity and assembly of complex I.</text>
</comment>
<evidence type="ECO:0000256" key="14">
    <source>
        <dbReference type="ARBA" id="ARBA00049551"/>
    </source>
</evidence>
<evidence type="ECO:0000256" key="6">
    <source>
        <dbReference type="ARBA" id="ARBA00022660"/>
    </source>
</evidence>
<evidence type="ECO:0000256" key="7">
    <source>
        <dbReference type="ARBA" id="ARBA00022692"/>
    </source>
</evidence>
<dbReference type="GO" id="GO:0008137">
    <property type="term" value="F:NADH dehydrogenase (ubiquinone) activity"/>
    <property type="evidence" value="ECO:0007669"/>
    <property type="project" value="UniProtKB-UniRule"/>
</dbReference>
<evidence type="ECO:0000256" key="4">
    <source>
        <dbReference type="ARBA" id="ARBA00021095"/>
    </source>
</evidence>
<sequence length="170" mass="19171">MLLFTIPFMIGISFFFIQATHPLSMGLLLLIQTVLIAISGGLLSHSFWISYIMFLIFLGAMLVLFIYVASLAANEQFNFNISQTSITVFLTLLLLITMFFLDPILSAETVKSETSSHWLSYLQNPLPSTTSSLYEIPSSQFTLFIISYLLLALIIIVKIMNVKSKPLRPY</sequence>
<dbReference type="PANTHER" id="PTHR11435:SF1">
    <property type="entry name" value="NADH-UBIQUINONE OXIDOREDUCTASE CHAIN 6"/>
    <property type="match status" value="1"/>
</dbReference>
<evidence type="ECO:0000256" key="2">
    <source>
        <dbReference type="ARBA" id="ARBA00005698"/>
    </source>
</evidence>
<keyword evidence="12 15" id="KW-0496">Mitochondrion</keyword>
<reference evidence="16" key="1">
    <citation type="submission" date="2014-10" db="EMBL/GenBank/DDBJ databases">
        <title>Complete mitochondrial genome for the porcelain crab, Petrolisthes haswelli.</title>
        <authorList>
            <person name="Gan H.M."/>
            <person name="Tan M.H."/>
            <person name="Austin C.M."/>
        </authorList>
    </citation>
    <scope>NUCLEOTIDE SEQUENCE</scope>
    <source>
        <strain evidence="16">Mar55</strain>
    </source>
</reference>
<feature type="transmembrane region" description="Helical" evidence="15">
    <location>
        <begin position="81"/>
        <end position="101"/>
    </location>
</feature>
<evidence type="ECO:0000256" key="3">
    <source>
        <dbReference type="ARBA" id="ARBA00012944"/>
    </source>
</evidence>
<proteinExistence type="inferred from homology"/>
<protein>
    <recommendedName>
        <fullName evidence="4 15">NADH-ubiquinone oxidoreductase chain 6</fullName>
        <ecNumber evidence="3 15">7.1.1.2</ecNumber>
    </recommendedName>
</protein>
<keyword evidence="10 15" id="KW-1133">Transmembrane helix</keyword>
<feature type="transmembrane region" description="Helical" evidence="15">
    <location>
        <begin position="48"/>
        <end position="69"/>
    </location>
</feature>
<accession>A0A098GL65</accession>
<evidence type="ECO:0000256" key="13">
    <source>
        <dbReference type="ARBA" id="ARBA00023136"/>
    </source>
</evidence>
<comment type="subcellular location">
    <subcellularLocation>
        <location evidence="1 15">Mitochondrion membrane</location>
        <topology evidence="1 15">Multi-pass membrane protein</topology>
    </subcellularLocation>
</comment>
<dbReference type="Pfam" id="PF00499">
    <property type="entry name" value="Oxidored_q3"/>
    <property type="match status" value="1"/>
</dbReference>
<dbReference type="PANTHER" id="PTHR11435">
    <property type="entry name" value="NADH UBIQUINONE OXIDOREDUCTASE SUBUNIT ND6"/>
    <property type="match status" value="1"/>
</dbReference>
<geneLocation type="mitochondrion" evidence="16"/>
<keyword evidence="11 15" id="KW-0520">NAD</keyword>
<comment type="catalytic activity">
    <reaction evidence="14 15">
        <text>a ubiquinone + NADH + 5 H(+)(in) = a ubiquinol + NAD(+) + 4 H(+)(out)</text>
        <dbReference type="Rhea" id="RHEA:29091"/>
        <dbReference type="Rhea" id="RHEA-COMP:9565"/>
        <dbReference type="Rhea" id="RHEA-COMP:9566"/>
        <dbReference type="ChEBI" id="CHEBI:15378"/>
        <dbReference type="ChEBI" id="CHEBI:16389"/>
        <dbReference type="ChEBI" id="CHEBI:17976"/>
        <dbReference type="ChEBI" id="CHEBI:57540"/>
        <dbReference type="ChEBI" id="CHEBI:57945"/>
        <dbReference type="EC" id="7.1.1.2"/>
    </reaction>
</comment>
<organism evidence="16">
    <name type="scientific">Petrolisthes haswelli</name>
    <dbReference type="NCBI Taxonomy" id="1562907"/>
    <lineage>
        <taxon>Eukaryota</taxon>
        <taxon>Metazoa</taxon>
        <taxon>Ecdysozoa</taxon>
        <taxon>Arthropoda</taxon>
        <taxon>Crustacea</taxon>
        <taxon>Multicrustacea</taxon>
        <taxon>Malacostraca</taxon>
        <taxon>Eumalacostraca</taxon>
        <taxon>Eucarida</taxon>
        <taxon>Decapoda</taxon>
        <taxon>Pleocyemata</taxon>
        <taxon>Anomura</taxon>
        <taxon>Galatheoidea</taxon>
        <taxon>Porcellanidae</taxon>
        <taxon>Petrolisthes</taxon>
    </lineage>
</organism>
<evidence type="ECO:0000256" key="10">
    <source>
        <dbReference type="ARBA" id="ARBA00022989"/>
    </source>
</evidence>
<feature type="transmembrane region" description="Helical" evidence="15">
    <location>
        <begin position="141"/>
        <end position="160"/>
    </location>
</feature>
<dbReference type="EC" id="7.1.1.2" evidence="3 15"/>
<evidence type="ECO:0000313" key="16">
    <source>
        <dbReference type="EMBL" id="CEH11282.1"/>
    </source>
</evidence>
<evidence type="ECO:0000256" key="11">
    <source>
        <dbReference type="ARBA" id="ARBA00023027"/>
    </source>
</evidence>
<feature type="transmembrane region" description="Helical" evidence="15">
    <location>
        <begin position="12"/>
        <end position="42"/>
    </location>
</feature>
<dbReference type="InterPro" id="IPR050269">
    <property type="entry name" value="ComplexI_Subunit6"/>
</dbReference>
<evidence type="ECO:0000256" key="8">
    <source>
        <dbReference type="ARBA" id="ARBA00022967"/>
    </source>
</evidence>
<evidence type="ECO:0000256" key="15">
    <source>
        <dbReference type="RuleBase" id="RU004430"/>
    </source>
</evidence>
<dbReference type="GO" id="GO:0031966">
    <property type="term" value="C:mitochondrial membrane"/>
    <property type="evidence" value="ECO:0007669"/>
    <property type="project" value="UniProtKB-SubCell"/>
</dbReference>
<keyword evidence="5 15" id="KW-0813">Transport</keyword>
<keyword evidence="8 15" id="KW-1278">Translocase</keyword>
<keyword evidence="13 15" id="KW-0472">Membrane</keyword>
<keyword evidence="15" id="KW-0830">Ubiquinone</keyword>
<comment type="similarity">
    <text evidence="2 15">Belongs to the complex I subunit 6 family.</text>
</comment>
<name>A0A098GL65_9EUCA</name>
<keyword evidence="9 15" id="KW-0249">Electron transport</keyword>